<name>F4PWZ2_CACFS</name>
<keyword evidence="1" id="KW-1133">Transmembrane helix</keyword>
<feature type="transmembrane region" description="Helical" evidence="1">
    <location>
        <begin position="44"/>
        <end position="65"/>
    </location>
</feature>
<dbReference type="GeneID" id="14872032"/>
<evidence type="ECO:0000313" key="3">
    <source>
        <dbReference type="Proteomes" id="UP000007797"/>
    </source>
</evidence>
<accession>F4PWZ2</accession>
<evidence type="ECO:0008006" key="4">
    <source>
        <dbReference type="Google" id="ProtNLM"/>
    </source>
</evidence>
<sequence length="78" mass="8785">MSKVNKVIAKVKKFRPSHLSPVKKDKEGKYLVCGSKPSVFFKSFGVIILLWIFIVGLFCALLYGLMDDAKRLRGPQPT</sequence>
<reference evidence="3" key="1">
    <citation type="journal article" date="2011" name="Genome Res.">
        <title>Phylogeny-wide analysis of social amoeba genomes highlights ancient origins for complex intercellular communication.</title>
        <authorList>
            <person name="Heidel A.J."/>
            <person name="Lawal H.M."/>
            <person name="Felder M."/>
            <person name="Schilde C."/>
            <person name="Helps N.R."/>
            <person name="Tunggal B."/>
            <person name="Rivero F."/>
            <person name="John U."/>
            <person name="Schleicher M."/>
            <person name="Eichinger L."/>
            <person name="Platzer M."/>
            <person name="Noegel A.A."/>
            <person name="Schaap P."/>
            <person name="Gloeckner G."/>
        </authorList>
    </citation>
    <scope>NUCLEOTIDE SEQUENCE [LARGE SCALE GENOMIC DNA]</scope>
    <source>
        <strain evidence="3">SH3</strain>
    </source>
</reference>
<evidence type="ECO:0000313" key="2">
    <source>
        <dbReference type="EMBL" id="EGG19795.1"/>
    </source>
</evidence>
<proteinExistence type="predicted"/>
<dbReference type="KEGG" id="dfa:DFA_06897"/>
<keyword evidence="3" id="KW-1185">Reference proteome</keyword>
<dbReference type="EMBL" id="GL883013">
    <property type="protein sequence ID" value="EGG19795.1"/>
    <property type="molecule type" value="Genomic_DNA"/>
</dbReference>
<keyword evidence="1" id="KW-0812">Transmembrane</keyword>
<dbReference type="RefSeq" id="XP_004358141.1">
    <property type="nucleotide sequence ID" value="XM_004358084.1"/>
</dbReference>
<dbReference type="OMA" id="SLWAFFI"/>
<protein>
    <recommendedName>
        <fullName evidence="4">Transmembrane protein</fullName>
    </recommendedName>
</protein>
<organism evidence="2 3">
    <name type="scientific">Cavenderia fasciculata</name>
    <name type="common">Slime mold</name>
    <name type="synonym">Dictyostelium fasciculatum</name>
    <dbReference type="NCBI Taxonomy" id="261658"/>
    <lineage>
        <taxon>Eukaryota</taxon>
        <taxon>Amoebozoa</taxon>
        <taxon>Evosea</taxon>
        <taxon>Eumycetozoa</taxon>
        <taxon>Dictyostelia</taxon>
        <taxon>Acytosteliales</taxon>
        <taxon>Cavenderiaceae</taxon>
        <taxon>Cavenderia</taxon>
    </lineage>
</organism>
<keyword evidence="1" id="KW-0472">Membrane</keyword>
<dbReference type="Proteomes" id="UP000007797">
    <property type="component" value="Unassembled WGS sequence"/>
</dbReference>
<dbReference type="AlphaFoldDB" id="F4PWZ2"/>
<evidence type="ECO:0000256" key="1">
    <source>
        <dbReference type="SAM" id="Phobius"/>
    </source>
</evidence>
<gene>
    <name evidence="2" type="ORF">DFA_06897</name>
</gene>